<evidence type="ECO:0000313" key="2">
    <source>
        <dbReference type="Proteomes" id="UP001597169"/>
    </source>
</evidence>
<evidence type="ECO:0000313" key="1">
    <source>
        <dbReference type="EMBL" id="MFD1127694.1"/>
    </source>
</evidence>
<proteinExistence type="predicted"/>
<name>A0ABW3PUV5_9BACL</name>
<sequence>MKELDDDMPNLFSNNHKRKARWIELYTDIESLLHQMKEKHELFKGLSHEIHDKLTLVYTDHDIYPETKAHEICKVPELKHDSAMSCPTLRISNLLVSAAAVMASIQFLAPEVTALLIRSGILDSEMADMNAVSVFGGEISVGLAAGTLIASAVVSLAAAGIRAALKGVEQMVLGNKLRRSVHHLNQVRAMKLLALNRLDIIIRSMTYIKYELDQMQDRGDAVTETAVQHMIRNFAEPAVLKANSIQLSDAVHQLKQADLSRASWTEDDIIPTASPEPQRAFHIEQVPIQSLPSIPADLKALSLSSPDTYEPKDIYPVLRSNSYTYWPLSYADHRMGMAIVVYDSDGNLIKRWDKFGARYIVDIMANPTNQAMIFRGESNHYFSMSWSELGVM</sequence>
<gene>
    <name evidence="1" type="ORF">ACFQ3J_05820</name>
</gene>
<comment type="caution">
    <text evidence="1">The sequence shown here is derived from an EMBL/GenBank/DDBJ whole genome shotgun (WGS) entry which is preliminary data.</text>
</comment>
<protein>
    <submittedName>
        <fullName evidence="1">Uncharacterized protein</fullName>
    </submittedName>
</protein>
<reference evidence="2" key="1">
    <citation type="journal article" date="2019" name="Int. J. Syst. Evol. Microbiol.">
        <title>The Global Catalogue of Microorganisms (GCM) 10K type strain sequencing project: providing services to taxonomists for standard genome sequencing and annotation.</title>
        <authorList>
            <consortium name="The Broad Institute Genomics Platform"/>
            <consortium name="The Broad Institute Genome Sequencing Center for Infectious Disease"/>
            <person name="Wu L."/>
            <person name="Ma J."/>
        </authorList>
    </citation>
    <scope>NUCLEOTIDE SEQUENCE [LARGE SCALE GENOMIC DNA]</scope>
    <source>
        <strain evidence="2">CCUG 53519</strain>
    </source>
</reference>
<keyword evidence="2" id="KW-1185">Reference proteome</keyword>
<dbReference type="RefSeq" id="WP_251581481.1">
    <property type="nucleotide sequence ID" value="NZ_JBHTKX010000001.1"/>
</dbReference>
<organism evidence="1 2">
    <name type="scientific">Paenibacillus provencensis</name>
    <dbReference type="NCBI Taxonomy" id="441151"/>
    <lineage>
        <taxon>Bacteria</taxon>
        <taxon>Bacillati</taxon>
        <taxon>Bacillota</taxon>
        <taxon>Bacilli</taxon>
        <taxon>Bacillales</taxon>
        <taxon>Paenibacillaceae</taxon>
        <taxon>Paenibacillus</taxon>
    </lineage>
</organism>
<dbReference type="EMBL" id="JBHTKX010000001">
    <property type="protein sequence ID" value="MFD1127694.1"/>
    <property type="molecule type" value="Genomic_DNA"/>
</dbReference>
<accession>A0ABW3PUV5</accession>
<dbReference type="Proteomes" id="UP001597169">
    <property type="component" value="Unassembled WGS sequence"/>
</dbReference>